<dbReference type="AlphaFoldDB" id="V8N485"/>
<accession>V8N485</accession>
<protein>
    <submittedName>
        <fullName evidence="1">Uncharacterized protein</fullName>
    </submittedName>
</protein>
<dbReference type="OrthoDB" id="10261470at2759"/>
<evidence type="ECO:0000313" key="2">
    <source>
        <dbReference type="Proteomes" id="UP000018936"/>
    </source>
</evidence>
<dbReference type="EMBL" id="AZIM01025498">
    <property type="protein sequence ID" value="ETE56372.1"/>
    <property type="molecule type" value="Genomic_DNA"/>
</dbReference>
<name>V8N485_OPHHA</name>
<sequence length="44" mass="5044">MICNRKLESLCNIHENIRVKSGAWDESGVFIYTTSNHIKYAVTT</sequence>
<reference evidence="1 2" key="1">
    <citation type="journal article" date="2013" name="Proc. Natl. Acad. Sci. U.S.A.">
        <title>The king cobra genome reveals dynamic gene evolution and adaptation in the snake venom system.</title>
        <authorList>
            <person name="Vonk F.J."/>
            <person name="Casewell N.R."/>
            <person name="Henkel C.V."/>
            <person name="Heimberg A.M."/>
            <person name="Jansen H.J."/>
            <person name="McCleary R.J."/>
            <person name="Kerkkamp H.M."/>
            <person name="Vos R.A."/>
            <person name="Guerreiro I."/>
            <person name="Calvete J.J."/>
            <person name="Wuster W."/>
            <person name="Woods A.E."/>
            <person name="Logan J.M."/>
            <person name="Harrison R.A."/>
            <person name="Castoe T.A."/>
            <person name="de Koning A.P."/>
            <person name="Pollock D.D."/>
            <person name="Yandell M."/>
            <person name="Calderon D."/>
            <person name="Renjifo C."/>
            <person name="Currier R.B."/>
            <person name="Salgado D."/>
            <person name="Pla D."/>
            <person name="Sanz L."/>
            <person name="Hyder A.S."/>
            <person name="Ribeiro J.M."/>
            <person name="Arntzen J.W."/>
            <person name="van den Thillart G.E."/>
            <person name="Boetzer M."/>
            <person name="Pirovano W."/>
            <person name="Dirks R.P."/>
            <person name="Spaink H.P."/>
            <person name="Duboule D."/>
            <person name="McGlinn E."/>
            <person name="Kini R.M."/>
            <person name="Richardson M.K."/>
        </authorList>
    </citation>
    <scope>NUCLEOTIDE SEQUENCE</scope>
    <source>
        <tissue evidence="1">Blood</tissue>
    </source>
</reference>
<feature type="non-terminal residue" evidence="1">
    <location>
        <position position="44"/>
    </location>
</feature>
<comment type="caution">
    <text evidence="1">The sequence shown here is derived from an EMBL/GenBank/DDBJ whole genome shotgun (WGS) entry which is preliminary data.</text>
</comment>
<gene>
    <name evidence="1" type="ORF">L345_17917</name>
</gene>
<dbReference type="Proteomes" id="UP000018936">
    <property type="component" value="Unassembled WGS sequence"/>
</dbReference>
<keyword evidence="2" id="KW-1185">Reference proteome</keyword>
<feature type="non-terminal residue" evidence="1">
    <location>
        <position position="1"/>
    </location>
</feature>
<evidence type="ECO:0000313" key="1">
    <source>
        <dbReference type="EMBL" id="ETE56372.1"/>
    </source>
</evidence>
<proteinExistence type="predicted"/>
<organism evidence="1 2">
    <name type="scientific">Ophiophagus hannah</name>
    <name type="common">King cobra</name>
    <name type="synonym">Naja hannah</name>
    <dbReference type="NCBI Taxonomy" id="8665"/>
    <lineage>
        <taxon>Eukaryota</taxon>
        <taxon>Metazoa</taxon>
        <taxon>Chordata</taxon>
        <taxon>Craniata</taxon>
        <taxon>Vertebrata</taxon>
        <taxon>Euteleostomi</taxon>
        <taxon>Lepidosauria</taxon>
        <taxon>Squamata</taxon>
        <taxon>Bifurcata</taxon>
        <taxon>Unidentata</taxon>
        <taxon>Episquamata</taxon>
        <taxon>Toxicofera</taxon>
        <taxon>Serpentes</taxon>
        <taxon>Colubroidea</taxon>
        <taxon>Elapidae</taxon>
        <taxon>Elapinae</taxon>
        <taxon>Ophiophagus</taxon>
    </lineage>
</organism>